<evidence type="ECO:0000313" key="2">
    <source>
        <dbReference type="Proteomes" id="UP000008177"/>
    </source>
</evidence>
<dbReference type="EMBL" id="FQ790275">
    <property type="protein sequence ID" value="CCD45068.1"/>
    <property type="molecule type" value="Genomic_DNA"/>
</dbReference>
<gene>
    <name evidence="1" type="ORF">BofuT4_uP007850.1</name>
</gene>
<dbReference type="AlphaFoldDB" id="G2XXM9"/>
<evidence type="ECO:0000313" key="1">
    <source>
        <dbReference type="EMBL" id="CCD45068.1"/>
    </source>
</evidence>
<dbReference type="InParanoid" id="G2XXM9"/>
<proteinExistence type="predicted"/>
<reference evidence="2" key="1">
    <citation type="journal article" date="2011" name="PLoS Genet.">
        <title>Genomic analysis of the necrotrophic fungal pathogens Sclerotinia sclerotiorum and Botrytis cinerea.</title>
        <authorList>
            <person name="Amselem J."/>
            <person name="Cuomo C.A."/>
            <person name="van Kan J.A."/>
            <person name="Viaud M."/>
            <person name="Benito E.P."/>
            <person name="Couloux A."/>
            <person name="Coutinho P.M."/>
            <person name="de Vries R.P."/>
            <person name="Dyer P.S."/>
            <person name="Fillinger S."/>
            <person name="Fournier E."/>
            <person name="Gout L."/>
            <person name="Hahn M."/>
            <person name="Kohn L."/>
            <person name="Lapalu N."/>
            <person name="Plummer K.M."/>
            <person name="Pradier J.M."/>
            <person name="Quevillon E."/>
            <person name="Sharon A."/>
            <person name="Simon A."/>
            <person name="ten Have A."/>
            <person name="Tudzynski B."/>
            <person name="Tudzynski P."/>
            <person name="Wincker P."/>
            <person name="Andrew M."/>
            <person name="Anthouard V."/>
            <person name="Beever R.E."/>
            <person name="Beffa R."/>
            <person name="Benoit I."/>
            <person name="Bouzid O."/>
            <person name="Brault B."/>
            <person name="Chen Z."/>
            <person name="Choquer M."/>
            <person name="Collemare J."/>
            <person name="Cotton P."/>
            <person name="Danchin E.G."/>
            <person name="Da Silva C."/>
            <person name="Gautier A."/>
            <person name="Giraud C."/>
            <person name="Giraud T."/>
            <person name="Gonzalez C."/>
            <person name="Grossetete S."/>
            <person name="Guldener U."/>
            <person name="Henrissat B."/>
            <person name="Howlett B.J."/>
            <person name="Kodira C."/>
            <person name="Kretschmer M."/>
            <person name="Lappartient A."/>
            <person name="Leroch M."/>
            <person name="Levis C."/>
            <person name="Mauceli E."/>
            <person name="Neuveglise C."/>
            <person name="Oeser B."/>
            <person name="Pearson M."/>
            <person name="Poulain J."/>
            <person name="Poussereau N."/>
            <person name="Quesneville H."/>
            <person name="Rascle C."/>
            <person name="Schumacher J."/>
            <person name="Segurens B."/>
            <person name="Sexton A."/>
            <person name="Silva E."/>
            <person name="Sirven C."/>
            <person name="Soanes D.M."/>
            <person name="Talbot N.J."/>
            <person name="Templeton M."/>
            <person name="Yandava C."/>
            <person name="Yarden O."/>
            <person name="Zeng Q."/>
            <person name="Rollins J.A."/>
            <person name="Lebrun M.H."/>
            <person name="Dickman M."/>
        </authorList>
    </citation>
    <scope>NUCLEOTIDE SEQUENCE [LARGE SCALE GENOMIC DNA]</scope>
    <source>
        <strain evidence="2">T4</strain>
    </source>
</reference>
<protein>
    <submittedName>
        <fullName evidence="1">Uncharacterized protein</fullName>
    </submittedName>
</protein>
<name>G2XXM9_BOTF4</name>
<accession>G2XXM9</accession>
<dbReference type="STRING" id="999810.G2XXM9"/>
<organism evidence="1 2">
    <name type="scientific">Botryotinia fuckeliana (strain T4)</name>
    <name type="common">Noble rot fungus</name>
    <name type="synonym">Botrytis cinerea</name>
    <dbReference type="NCBI Taxonomy" id="999810"/>
    <lineage>
        <taxon>Eukaryota</taxon>
        <taxon>Fungi</taxon>
        <taxon>Dikarya</taxon>
        <taxon>Ascomycota</taxon>
        <taxon>Pezizomycotina</taxon>
        <taxon>Leotiomycetes</taxon>
        <taxon>Helotiales</taxon>
        <taxon>Sclerotiniaceae</taxon>
        <taxon>Botrytis</taxon>
    </lineage>
</organism>
<dbReference type="HOGENOM" id="CLU_2812023_0_0_1"/>
<dbReference type="Proteomes" id="UP000008177">
    <property type="component" value="Unplaced contigs"/>
</dbReference>
<sequence>MLPKDFLAYRTVRQLIELQGWEMSEGEWRSVREVLKRCKRGENGARGNMEVLAKGVVELEENGIEMS</sequence>